<reference evidence="1 2" key="1">
    <citation type="submission" date="2017-09" db="EMBL/GenBank/DDBJ databases">
        <title>Depth-based differentiation of microbial function through sediment-hosted aquifers and enrichment of novel symbionts in the deep terrestrial subsurface.</title>
        <authorList>
            <person name="Probst A.J."/>
            <person name="Ladd B."/>
            <person name="Jarett J.K."/>
            <person name="Geller-Mcgrath D.E."/>
            <person name="Sieber C.M."/>
            <person name="Emerson J.B."/>
            <person name="Anantharaman K."/>
            <person name="Thomas B.C."/>
            <person name="Malmstrom R."/>
            <person name="Stieglmeier M."/>
            <person name="Klingl A."/>
            <person name="Woyke T."/>
            <person name="Ryan C.M."/>
            <person name="Banfield J.F."/>
        </authorList>
    </citation>
    <scope>NUCLEOTIDE SEQUENCE [LARGE SCALE GENOMIC DNA]</scope>
    <source>
        <strain evidence="1">CG10_big_fil_rev_8_21_14_0_10_45_14</strain>
    </source>
</reference>
<evidence type="ECO:0000313" key="2">
    <source>
        <dbReference type="Proteomes" id="UP000230833"/>
    </source>
</evidence>
<organism evidence="1 2">
    <name type="scientific">Candidatus Vogelbacteria bacterium CG10_big_fil_rev_8_21_14_0_10_45_14</name>
    <dbReference type="NCBI Taxonomy" id="1975042"/>
    <lineage>
        <taxon>Bacteria</taxon>
        <taxon>Candidatus Vogeliibacteriota</taxon>
    </lineage>
</organism>
<name>A0A2H0RKY5_9BACT</name>
<dbReference type="Proteomes" id="UP000230833">
    <property type="component" value="Unassembled WGS sequence"/>
</dbReference>
<proteinExistence type="predicted"/>
<evidence type="ECO:0000313" key="1">
    <source>
        <dbReference type="EMBL" id="PIR47212.1"/>
    </source>
</evidence>
<comment type="caution">
    <text evidence="1">The sequence shown here is derived from an EMBL/GenBank/DDBJ whole genome shotgun (WGS) entry which is preliminary data.</text>
</comment>
<dbReference type="AlphaFoldDB" id="A0A2H0RKY5"/>
<protein>
    <submittedName>
        <fullName evidence="1">Uncharacterized protein</fullName>
    </submittedName>
</protein>
<accession>A0A2H0RKY5</accession>
<sequence length="74" mass="8598">MCIFLDREKRGRRQEIEERSARLFRDEEGFLTSPDSGTRVMVVSGNGKDDQFVHFPNLRHLVAIERGNGFSKEE</sequence>
<dbReference type="EMBL" id="PCYL01000003">
    <property type="protein sequence ID" value="PIR47212.1"/>
    <property type="molecule type" value="Genomic_DNA"/>
</dbReference>
<gene>
    <name evidence="1" type="ORF">COV07_00215</name>
</gene>